<comment type="subcellular location">
    <subcellularLocation>
        <location evidence="2">Cytoplasm</location>
    </subcellularLocation>
</comment>
<evidence type="ECO:0000256" key="3">
    <source>
        <dbReference type="ARBA" id="ARBA00011738"/>
    </source>
</evidence>
<dbReference type="SUPFAM" id="SSF50129">
    <property type="entry name" value="GroES-like"/>
    <property type="match status" value="1"/>
</dbReference>
<dbReference type="InterPro" id="IPR011032">
    <property type="entry name" value="GroES-like_sf"/>
</dbReference>
<dbReference type="GO" id="GO:0008270">
    <property type="term" value="F:zinc ion binding"/>
    <property type="evidence" value="ECO:0007669"/>
    <property type="project" value="TreeGrafter"/>
</dbReference>
<evidence type="ECO:0000313" key="11">
    <source>
        <dbReference type="Proteomes" id="UP000823749"/>
    </source>
</evidence>
<keyword evidence="5" id="KW-0479">Metal-binding</keyword>
<dbReference type="FunFam" id="3.40.50.720:FF:000003">
    <property type="entry name" value="S-(hydroxymethyl)glutathione dehydrogenase"/>
    <property type="match status" value="1"/>
</dbReference>
<organism evidence="10 11">
    <name type="scientific">Rhododendron griersonianum</name>
    <dbReference type="NCBI Taxonomy" id="479676"/>
    <lineage>
        <taxon>Eukaryota</taxon>
        <taxon>Viridiplantae</taxon>
        <taxon>Streptophyta</taxon>
        <taxon>Embryophyta</taxon>
        <taxon>Tracheophyta</taxon>
        <taxon>Spermatophyta</taxon>
        <taxon>Magnoliopsida</taxon>
        <taxon>eudicotyledons</taxon>
        <taxon>Gunneridae</taxon>
        <taxon>Pentapetalae</taxon>
        <taxon>asterids</taxon>
        <taxon>Ericales</taxon>
        <taxon>Ericaceae</taxon>
        <taxon>Ericoideae</taxon>
        <taxon>Rhodoreae</taxon>
        <taxon>Rhododendron</taxon>
    </lineage>
</organism>
<reference evidence="10" key="1">
    <citation type="submission" date="2020-08" db="EMBL/GenBank/DDBJ databases">
        <title>Plant Genome Project.</title>
        <authorList>
            <person name="Zhang R.-G."/>
        </authorList>
    </citation>
    <scope>NUCLEOTIDE SEQUENCE</scope>
    <source>
        <strain evidence="10">WSP0</strain>
        <tissue evidence="10">Leaf</tissue>
    </source>
</reference>
<gene>
    <name evidence="10" type="ORF">RHGRI_002794</name>
</gene>
<keyword evidence="4" id="KW-0963">Cytoplasm</keyword>
<dbReference type="InterPro" id="IPR036291">
    <property type="entry name" value="NAD(P)-bd_dom_sf"/>
</dbReference>
<evidence type="ECO:0000256" key="1">
    <source>
        <dbReference type="ARBA" id="ARBA00001947"/>
    </source>
</evidence>
<comment type="caution">
    <text evidence="10">The sequence shown here is derived from an EMBL/GenBank/DDBJ whole genome shotgun (WGS) entry which is preliminary data.</text>
</comment>
<evidence type="ECO:0000256" key="2">
    <source>
        <dbReference type="ARBA" id="ARBA00004496"/>
    </source>
</evidence>
<protein>
    <recommendedName>
        <fullName evidence="8">Alcohol dehydrogenase class-III</fullName>
    </recommendedName>
    <alternativeName>
        <fullName evidence="7">Glutathione-dependent formaldehyde dehydrogenase</fullName>
    </alternativeName>
</protein>
<dbReference type="GO" id="GO:0005829">
    <property type="term" value="C:cytosol"/>
    <property type="evidence" value="ECO:0007669"/>
    <property type="project" value="TreeGrafter"/>
</dbReference>
<dbReference type="PANTHER" id="PTHR43880:SF58">
    <property type="entry name" value="ALCOHOL DEHYDROGENASE CLASS-3"/>
    <property type="match status" value="1"/>
</dbReference>
<dbReference type="EMBL" id="JACTNZ010000001">
    <property type="protein sequence ID" value="KAG5567350.1"/>
    <property type="molecule type" value="Genomic_DNA"/>
</dbReference>
<keyword evidence="6" id="KW-0862">Zinc</keyword>
<dbReference type="Gene3D" id="3.90.180.10">
    <property type="entry name" value="Medium-chain alcohol dehydrogenases, catalytic domain"/>
    <property type="match status" value="1"/>
</dbReference>
<dbReference type="InterPro" id="IPR013149">
    <property type="entry name" value="ADH-like_C"/>
</dbReference>
<dbReference type="Gene3D" id="3.40.50.720">
    <property type="entry name" value="NAD(P)-binding Rossmann-like Domain"/>
    <property type="match status" value="1"/>
</dbReference>
<evidence type="ECO:0000256" key="6">
    <source>
        <dbReference type="ARBA" id="ARBA00022833"/>
    </source>
</evidence>
<evidence type="ECO:0000256" key="4">
    <source>
        <dbReference type="ARBA" id="ARBA00022490"/>
    </source>
</evidence>
<evidence type="ECO:0000313" key="10">
    <source>
        <dbReference type="EMBL" id="KAG5567350.1"/>
    </source>
</evidence>
<dbReference type="Pfam" id="PF00107">
    <property type="entry name" value="ADH_zinc_N"/>
    <property type="match status" value="1"/>
</dbReference>
<evidence type="ECO:0000256" key="7">
    <source>
        <dbReference type="ARBA" id="ARBA00031007"/>
    </source>
</evidence>
<name>A0AAV6LRJ9_9ERIC</name>
<feature type="domain" description="Alcohol dehydrogenase-like C-terminal" evidence="9">
    <location>
        <begin position="6"/>
        <end position="106"/>
    </location>
</feature>
<comment type="subunit">
    <text evidence="3">Homodimer.</text>
</comment>
<dbReference type="PANTHER" id="PTHR43880">
    <property type="entry name" value="ALCOHOL DEHYDROGENASE"/>
    <property type="match status" value="1"/>
</dbReference>
<dbReference type="SUPFAM" id="SSF51735">
    <property type="entry name" value="NAD(P)-binding Rossmann-fold domains"/>
    <property type="match status" value="1"/>
</dbReference>
<keyword evidence="11" id="KW-1185">Reference proteome</keyword>
<evidence type="ECO:0000256" key="8">
    <source>
        <dbReference type="ARBA" id="ARBA00033399"/>
    </source>
</evidence>
<accession>A0AAV6LRJ9</accession>
<dbReference type="Proteomes" id="UP000823749">
    <property type="component" value="Chromosome 1"/>
</dbReference>
<evidence type="ECO:0000256" key="5">
    <source>
        <dbReference type="ARBA" id="ARBA00022723"/>
    </source>
</evidence>
<proteinExistence type="predicted"/>
<comment type="cofactor">
    <cofactor evidence="1">
        <name>Zn(2+)</name>
        <dbReference type="ChEBI" id="CHEBI:29105"/>
    </cofactor>
</comment>
<dbReference type="GO" id="GO:0051903">
    <property type="term" value="F:S-(hydroxymethyl)glutathione dehydrogenase [NAD(P)+] activity"/>
    <property type="evidence" value="ECO:0007669"/>
    <property type="project" value="TreeGrafter"/>
</dbReference>
<sequence length="150" mass="16629">MENVAAENFGVTEFVNPNDHNKPIQEVIVDLTDGGVDYSFECVGNVSVMRSALECCHKGWGTSVVVGVAGAGEEACTRPFLLITGRVWKGTAFGGLKSRSQVPWLVEKYMKREIKIDEYITHNLTLKEINKAFDLLHQASCLRCVLKMHA</sequence>
<dbReference type="AlphaFoldDB" id="A0AAV6LRJ9"/>
<evidence type="ECO:0000259" key="9">
    <source>
        <dbReference type="Pfam" id="PF00107"/>
    </source>
</evidence>
<dbReference type="GO" id="GO:0046294">
    <property type="term" value="P:formaldehyde catabolic process"/>
    <property type="evidence" value="ECO:0007669"/>
    <property type="project" value="TreeGrafter"/>
</dbReference>